<accession>A0A1I7BE49</accession>
<evidence type="ECO:0000313" key="4">
    <source>
        <dbReference type="Proteomes" id="UP000199546"/>
    </source>
</evidence>
<feature type="transmembrane region" description="Helical" evidence="2">
    <location>
        <begin position="206"/>
        <end position="226"/>
    </location>
</feature>
<keyword evidence="2" id="KW-0472">Membrane</keyword>
<keyword evidence="2" id="KW-0812">Transmembrane</keyword>
<dbReference type="EMBL" id="FPBA01000013">
    <property type="protein sequence ID" value="SFT85372.1"/>
    <property type="molecule type" value="Genomic_DNA"/>
</dbReference>
<sequence length="330" mass="35906">MYVARTARRDRPTAIKVRNDASVAGIGRRQYRDGHNPTRQSDESPSPISEAGQVWELISLVVAPTTLATALLYWFGLEFTEARSGYFGLPAEMLNFSTTDYLVRGVAAGIVPLIVLVLFVLVAVTMWTAARRLADRLGASERFQWALWTVAGLGAALTVAGSYAILWPLPTPINGYLLPPLLLASGPLIATGALEMLRPRGSERTWSVRIGITAAIALTLLSVFWGSSLYADALGRGRAAALADSLDQLPEVRLYSERSLGIDLGDVVTERMSSNENRRYPVRYDGLRLLLRSGDRYFLVPNDWTASTGVILVVLEAADIRIELSPGGSS</sequence>
<feature type="compositionally biased region" description="Basic and acidic residues" evidence="1">
    <location>
        <begin position="30"/>
        <end position="42"/>
    </location>
</feature>
<feature type="transmembrane region" description="Helical" evidence="2">
    <location>
        <begin position="173"/>
        <end position="194"/>
    </location>
</feature>
<keyword evidence="4" id="KW-1185">Reference proteome</keyword>
<protein>
    <submittedName>
        <fullName evidence="3">Uncharacterized protein</fullName>
    </submittedName>
</protein>
<keyword evidence="2" id="KW-1133">Transmembrane helix</keyword>
<reference evidence="4" key="1">
    <citation type="submission" date="2016-10" db="EMBL/GenBank/DDBJ databases">
        <authorList>
            <person name="Varghese N."/>
            <person name="Submissions S."/>
        </authorList>
    </citation>
    <scope>NUCLEOTIDE SEQUENCE [LARGE SCALE GENOMIC DNA]</scope>
    <source>
        <strain evidence="4">DSM 46136</strain>
    </source>
</reference>
<dbReference type="AlphaFoldDB" id="A0A1I7BE49"/>
<gene>
    <name evidence="3" type="ORF">SAMN05660657_03530</name>
</gene>
<proteinExistence type="predicted"/>
<feature type="transmembrane region" description="Helical" evidence="2">
    <location>
        <begin position="101"/>
        <end position="124"/>
    </location>
</feature>
<dbReference type="STRING" id="1296565.SAMN05660657_03530"/>
<feature type="transmembrane region" description="Helical" evidence="2">
    <location>
        <begin position="54"/>
        <end position="75"/>
    </location>
</feature>
<name>A0A1I7BE49_9ACTN</name>
<organism evidence="3 4">
    <name type="scientific">Geodermatophilus amargosae</name>
    <dbReference type="NCBI Taxonomy" id="1296565"/>
    <lineage>
        <taxon>Bacteria</taxon>
        <taxon>Bacillati</taxon>
        <taxon>Actinomycetota</taxon>
        <taxon>Actinomycetes</taxon>
        <taxon>Geodermatophilales</taxon>
        <taxon>Geodermatophilaceae</taxon>
        <taxon>Geodermatophilus</taxon>
    </lineage>
</organism>
<feature type="transmembrane region" description="Helical" evidence="2">
    <location>
        <begin position="145"/>
        <end position="167"/>
    </location>
</feature>
<feature type="region of interest" description="Disordered" evidence="1">
    <location>
        <begin position="28"/>
        <end position="48"/>
    </location>
</feature>
<evidence type="ECO:0000313" key="3">
    <source>
        <dbReference type="EMBL" id="SFT85372.1"/>
    </source>
</evidence>
<dbReference type="Proteomes" id="UP000199546">
    <property type="component" value="Unassembled WGS sequence"/>
</dbReference>
<evidence type="ECO:0000256" key="2">
    <source>
        <dbReference type="SAM" id="Phobius"/>
    </source>
</evidence>
<evidence type="ECO:0000256" key="1">
    <source>
        <dbReference type="SAM" id="MobiDB-lite"/>
    </source>
</evidence>